<dbReference type="PRINTS" id="PR00419">
    <property type="entry name" value="ADXRDTASE"/>
</dbReference>
<dbReference type="SUPFAM" id="SSF51905">
    <property type="entry name" value="FAD/NAD(P)-binding domain"/>
    <property type="match status" value="3"/>
</dbReference>
<proteinExistence type="inferred from homology"/>
<comment type="caution">
    <text evidence="6">The sequence shown here is derived from an EMBL/GenBank/DDBJ whole genome shotgun (WGS) entry which is preliminary data.</text>
</comment>
<dbReference type="Pfam" id="PF00743">
    <property type="entry name" value="FMO-like"/>
    <property type="match status" value="1"/>
</dbReference>
<comment type="similarity">
    <text evidence="1">Belongs to the FAD-binding monooxygenase family.</text>
</comment>
<evidence type="ECO:0000256" key="4">
    <source>
        <dbReference type="ARBA" id="ARBA00023002"/>
    </source>
</evidence>
<evidence type="ECO:0000256" key="5">
    <source>
        <dbReference type="SAM" id="Phobius"/>
    </source>
</evidence>
<dbReference type="InterPro" id="IPR036188">
    <property type="entry name" value="FAD/NAD-bd_sf"/>
</dbReference>
<organism evidence="6 7">
    <name type="scientific">Marasmiellus scandens</name>
    <dbReference type="NCBI Taxonomy" id="2682957"/>
    <lineage>
        <taxon>Eukaryota</taxon>
        <taxon>Fungi</taxon>
        <taxon>Dikarya</taxon>
        <taxon>Basidiomycota</taxon>
        <taxon>Agaricomycotina</taxon>
        <taxon>Agaricomycetes</taxon>
        <taxon>Agaricomycetidae</taxon>
        <taxon>Agaricales</taxon>
        <taxon>Marasmiineae</taxon>
        <taxon>Omphalotaceae</taxon>
        <taxon>Marasmiellus</taxon>
    </lineage>
</organism>
<keyword evidence="5" id="KW-1133">Transmembrane helix</keyword>
<evidence type="ECO:0000313" key="6">
    <source>
        <dbReference type="EMBL" id="KAK7467251.1"/>
    </source>
</evidence>
<keyword evidence="5" id="KW-0472">Membrane</keyword>
<name>A0ABR1JTV6_9AGAR</name>
<feature type="transmembrane region" description="Helical" evidence="5">
    <location>
        <begin position="12"/>
        <end position="28"/>
    </location>
</feature>
<keyword evidence="4" id="KW-0560">Oxidoreductase</keyword>
<sequence length="529" mass="59650">MSDSDRKARPRVAIVGAGIAGISTAIALRKQLHYDDFTIYEKATAVGGTWRDNTYPGCGSDIPGHWYSLSTENNPYWTSYYVKQPEIRAYWEGLFQKYSLGKNTEFNTLFQSAEWDDEAQRYEIVLQDTATKEKRHTTAEVVIYAIGGFMDPVFPKDVPGKENFQGLVWHSARWRHDVSLEGKRVGVIGNGASAAQLVPEISSDSSVQVINFCRTPQWYVPQGNYSYPKWIQWIFAHVPFVLRCYRSMIMARSDISFLIFRKSNERLLALTRKQMTSYIVKNAPKDQLDKLIPDYPPGCKRILVDPDYLKALHRPNLSLKWDAIDSIIENGIKLKTGEIVPLDVIIFGTGYSLEPADFHIRGSRGTTIKEYFDSKGGPNAYLGAAAPGFPNTFILLGPNVASGHASVIFSEEAQIQLVLRMIKPIIDGRVKSVEIKDSVTDEYNEWLQNRLETSVWSDCNSYYHVAGTKKSKIVATFPGPVALFWWLTKRTSWEDWNVVGEGGFKEGRFGIGGVVVASIMASVAWFLFK</sequence>
<dbReference type="InterPro" id="IPR051209">
    <property type="entry name" value="FAD-bind_Monooxygenase_sf"/>
</dbReference>
<evidence type="ECO:0000256" key="2">
    <source>
        <dbReference type="ARBA" id="ARBA00022630"/>
    </source>
</evidence>
<keyword evidence="7" id="KW-1185">Reference proteome</keyword>
<evidence type="ECO:0000256" key="3">
    <source>
        <dbReference type="ARBA" id="ARBA00022827"/>
    </source>
</evidence>
<gene>
    <name evidence="6" type="ORF">VKT23_004308</name>
</gene>
<dbReference type="PANTHER" id="PTHR42877">
    <property type="entry name" value="L-ORNITHINE N(5)-MONOOXYGENASE-RELATED"/>
    <property type="match status" value="1"/>
</dbReference>
<evidence type="ECO:0000256" key="1">
    <source>
        <dbReference type="ARBA" id="ARBA00010139"/>
    </source>
</evidence>
<evidence type="ECO:0000313" key="7">
    <source>
        <dbReference type="Proteomes" id="UP001498398"/>
    </source>
</evidence>
<keyword evidence="5" id="KW-0812">Transmembrane</keyword>
<dbReference type="Gene3D" id="3.50.50.60">
    <property type="entry name" value="FAD/NAD(P)-binding domain"/>
    <property type="match status" value="3"/>
</dbReference>
<reference evidence="6 7" key="1">
    <citation type="submission" date="2024-01" db="EMBL/GenBank/DDBJ databases">
        <title>A draft genome for the cacao thread blight pathogen Marasmiellus scandens.</title>
        <authorList>
            <person name="Baruah I.K."/>
            <person name="Leung J."/>
            <person name="Bukari Y."/>
            <person name="Amoako-Attah I."/>
            <person name="Meinhardt L.W."/>
            <person name="Bailey B.A."/>
            <person name="Cohen S.P."/>
        </authorList>
    </citation>
    <scope>NUCLEOTIDE SEQUENCE [LARGE SCALE GENOMIC DNA]</scope>
    <source>
        <strain evidence="6 7">GH-19</strain>
    </source>
</reference>
<feature type="transmembrane region" description="Helical" evidence="5">
    <location>
        <begin position="509"/>
        <end position="528"/>
    </location>
</feature>
<dbReference type="InterPro" id="IPR020946">
    <property type="entry name" value="Flavin_mOase-like"/>
</dbReference>
<protein>
    <submittedName>
        <fullName evidence="6">Uncharacterized protein</fullName>
    </submittedName>
</protein>
<keyword evidence="3" id="KW-0274">FAD</keyword>
<accession>A0ABR1JTV6</accession>
<keyword evidence="2" id="KW-0285">Flavoprotein</keyword>
<dbReference type="PANTHER" id="PTHR42877:SF4">
    <property type="entry name" value="FAD_NAD(P)-BINDING DOMAIN-CONTAINING PROTEIN-RELATED"/>
    <property type="match status" value="1"/>
</dbReference>
<dbReference type="EMBL" id="JBANRG010000004">
    <property type="protein sequence ID" value="KAK7467251.1"/>
    <property type="molecule type" value="Genomic_DNA"/>
</dbReference>
<dbReference type="Proteomes" id="UP001498398">
    <property type="component" value="Unassembled WGS sequence"/>
</dbReference>